<dbReference type="AlphaFoldDB" id="A0A103XPL1"/>
<evidence type="ECO:0000259" key="3">
    <source>
        <dbReference type="Pfam" id="PF25996"/>
    </source>
</evidence>
<protein>
    <recommendedName>
        <fullName evidence="3">Histone-lysine N-methyltransferase CLF-like HTH domain-containing protein</fullName>
    </recommendedName>
</protein>
<feature type="compositionally biased region" description="Basic and acidic residues" evidence="2">
    <location>
        <begin position="356"/>
        <end position="371"/>
    </location>
</feature>
<feature type="region of interest" description="Disordered" evidence="2">
    <location>
        <begin position="344"/>
        <end position="371"/>
    </location>
</feature>
<dbReference type="PANTHER" id="PTHR45747">
    <property type="entry name" value="HISTONE-LYSINE N-METHYLTRANSFERASE E(Z)"/>
    <property type="match status" value="1"/>
</dbReference>
<keyword evidence="1" id="KW-0175">Coiled coil</keyword>
<dbReference type="GO" id="GO:0031507">
    <property type="term" value="P:heterochromatin formation"/>
    <property type="evidence" value="ECO:0007669"/>
    <property type="project" value="TreeGrafter"/>
</dbReference>
<evidence type="ECO:0000313" key="4">
    <source>
        <dbReference type="EMBL" id="KVH94505.1"/>
    </source>
</evidence>
<dbReference type="OMA" id="NCCAKLM"/>
<sequence length="646" mass="71653">MTSFSTALKPSTSFHNTLTLFTPLHYSHRHLSSSSVTAPSIMASSSTAAPKSRYPGLQKLQGDLTVGDFKSLRRKINNLKKEIQEEKDAYVRERLLQNKKKMESDAAHRLALAASRGDAMRNSGLVNKLSLRMQNPIILPQGSYDQDIDSLPEALIPVTAKLPLVEKIPPYTTWVCLKRNQRVIDNRSVIGKPHIGNEQFGGKPLVCSDNEEEIDEPGNQKHEFSEGEKRIVRMVYQDYEPSEKLLQFLTQFIGGTTSEIHEVFNMLKKEDEDKLNQTVSVPEEVEHSTGMPLEKSLASYLNSYDTLFCRQCLTERVESPIDSQDGIPCSDQCYLLLQTAMTDPERGGSSNMDNADQDKIKDNSKEGTKKTAEVPVINDASTLSCVQAEGSPSIREWKRLEKDLYLKGLEMFGRNSCLITRNLLSGLRTCIEVYNYMHDVSSSYASDVDRETDVGHKEKEMVSRTELVGRKGKAKKQKLSLTPSGRASARRIAGKHPLGKNYTPCKCSPMCGKDCPCLKNSTCCEKYCGYIVCLVLRAVFFQLRNVYDDDVCLGAQKGAKIGLGDANVQRVNAEASNARALLLDENATQISAVIVGLICVVGVLLICSCGDGSSGEPPKSGEGPCGNMKLLLRQKRRVSYISYPNY</sequence>
<dbReference type="PANTHER" id="PTHR45747:SF14">
    <property type="entry name" value="HISTONE-LYSINE N-METHYLTRANSFERASE EZA1"/>
    <property type="match status" value="1"/>
</dbReference>
<dbReference type="Proteomes" id="UP000243975">
    <property type="component" value="Unassembled WGS sequence"/>
</dbReference>
<evidence type="ECO:0000256" key="2">
    <source>
        <dbReference type="SAM" id="MobiDB-lite"/>
    </source>
</evidence>
<dbReference type="InterPro" id="IPR045318">
    <property type="entry name" value="EZH1/2-like"/>
</dbReference>
<dbReference type="EMBL" id="LEKV01004551">
    <property type="protein sequence ID" value="KVH94505.1"/>
    <property type="molecule type" value="Genomic_DNA"/>
</dbReference>
<keyword evidence="5" id="KW-1185">Reference proteome</keyword>
<dbReference type="Pfam" id="PF25996">
    <property type="entry name" value="HTH_CLF_N"/>
    <property type="match status" value="1"/>
</dbReference>
<dbReference type="Gramene" id="KVH94505">
    <property type="protein sequence ID" value="KVH94505"/>
    <property type="gene ID" value="Ccrd_003420"/>
</dbReference>
<dbReference type="GO" id="GO:0003682">
    <property type="term" value="F:chromatin binding"/>
    <property type="evidence" value="ECO:0007669"/>
    <property type="project" value="TreeGrafter"/>
</dbReference>
<dbReference type="GO" id="GO:0046976">
    <property type="term" value="F:histone H3K27 methyltransferase activity"/>
    <property type="evidence" value="ECO:0007669"/>
    <property type="project" value="TreeGrafter"/>
</dbReference>
<accession>A0A103XPL1</accession>
<comment type="caution">
    <text evidence="4">The sequence shown here is derived from an EMBL/GenBank/DDBJ whole genome shotgun (WGS) entry which is preliminary data.</text>
</comment>
<name>A0A103XPL1_CYNCS</name>
<organism evidence="4 5">
    <name type="scientific">Cynara cardunculus var. scolymus</name>
    <name type="common">Globe artichoke</name>
    <name type="synonym">Cynara scolymus</name>
    <dbReference type="NCBI Taxonomy" id="59895"/>
    <lineage>
        <taxon>Eukaryota</taxon>
        <taxon>Viridiplantae</taxon>
        <taxon>Streptophyta</taxon>
        <taxon>Embryophyta</taxon>
        <taxon>Tracheophyta</taxon>
        <taxon>Spermatophyta</taxon>
        <taxon>Magnoliopsida</taxon>
        <taxon>eudicotyledons</taxon>
        <taxon>Gunneridae</taxon>
        <taxon>Pentapetalae</taxon>
        <taxon>asterids</taxon>
        <taxon>campanulids</taxon>
        <taxon>Asterales</taxon>
        <taxon>Asteraceae</taxon>
        <taxon>Carduoideae</taxon>
        <taxon>Cardueae</taxon>
        <taxon>Carduinae</taxon>
        <taxon>Cynara</taxon>
    </lineage>
</organism>
<reference evidence="4 5" key="1">
    <citation type="journal article" date="2016" name="Sci. Rep.">
        <title>The genome sequence of the outbreeding globe artichoke constructed de novo incorporating a phase-aware low-pass sequencing strategy of F1 progeny.</title>
        <authorList>
            <person name="Scaglione D."/>
            <person name="Reyes-Chin-Wo S."/>
            <person name="Acquadro A."/>
            <person name="Froenicke L."/>
            <person name="Portis E."/>
            <person name="Beitel C."/>
            <person name="Tirone M."/>
            <person name="Mauro R."/>
            <person name="Lo Monaco A."/>
            <person name="Mauromicale G."/>
            <person name="Faccioli P."/>
            <person name="Cattivelli L."/>
            <person name="Rieseberg L."/>
            <person name="Michelmore R."/>
            <person name="Lanteri S."/>
        </authorList>
    </citation>
    <scope>NUCLEOTIDE SEQUENCE [LARGE SCALE GENOMIC DNA]</scope>
    <source>
        <strain evidence="4">2C</strain>
    </source>
</reference>
<dbReference type="GO" id="GO:0005634">
    <property type="term" value="C:nucleus"/>
    <property type="evidence" value="ECO:0007669"/>
    <property type="project" value="TreeGrafter"/>
</dbReference>
<evidence type="ECO:0000256" key="1">
    <source>
        <dbReference type="SAM" id="Coils"/>
    </source>
</evidence>
<feature type="coiled-coil region" evidence="1">
    <location>
        <begin position="69"/>
        <end position="96"/>
    </location>
</feature>
<dbReference type="STRING" id="59895.A0A103XPL1"/>
<dbReference type="InterPro" id="IPR058609">
    <property type="entry name" value="HTH_CLF-like"/>
</dbReference>
<gene>
    <name evidence="4" type="ORF">Ccrd_003420</name>
</gene>
<proteinExistence type="predicted"/>
<feature type="domain" description="Histone-lysine N-methyltransferase CLF-like HTH" evidence="3">
    <location>
        <begin position="224"/>
        <end position="268"/>
    </location>
</feature>
<evidence type="ECO:0000313" key="5">
    <source>
        <dbReference type="Proteomes" id="UP000243975"/>
    </source>
</evidence>